<comment type="function">
    <text evidence="4">Nucleoside triphosphate pyrophosphatase that hydrolyzes dTTP and UTP. May have a dual role in cell division arrest and in preventing the incorporation of modified nucleotides into cellular nucleic acids.</text>
</comment>
<dbReference type="PANTHER" id="PTHR43213">
    <property type="entry name" value="BIFUNCTIONAL DTTP/UTP PYROPHOSPHATASE/METHYLTRANSFERASE PROTEIN-RELATED"/>
    <property type="match status" value="1"/>
</dbReference>
<dbReference type="EMBL" id="JAVCAP010000040">
    <property type="protein sequence ID" value="MDP8568964.1"/>
    <property type="molecule type" value="Genomic_DNA"/>
</dbReference>
<dbReference type="InterPro" id="IPR003697">
    <property type="entry name" value="Maf-like"/>
</dbReference>
<evidence type="ECO:0000256" key="2">
    <source>
        <dbReference type="ARBA" id="ARBA00022801"/>
    </source>
</evidence>
<dbReference type="PANTHER" id="PTHR43213:SF5">
    <property type="entry name" value="BIFUNCTIONAL DTTP_UTP PYROPHOSPHATASE_METHYLTRANSFERASE PROTEIN-RELATED"/>
    <property type="match status" value="1"/>
</dbReference>
<evidence type="ECO:0000256" key="1">
    <source>
        <dbReference type="ARBA" id="ARBA00001968"/>
    </source>
</evidence>
<comment type="caution">
    <text evidence="4">Lacks conserved residue(s) required for the propagation of feature annotation.</text>
</comment>
<accession>A0ABT9JWW8</accession>
<dbReference type="PIRSF" id="PIRSF006305">
    <property type="entry name" value="Maf"/>
    <property type="match status" value="1"/>
</dbReference>
<dbReference type="NCBIfam" id="TIGR00172">
    <property type="entry name" value="maf"/>
    <property type="match status" value="1"/>
</dbReference>
<feature type="site" description="Important for substrate specificity" evidence="4">
    <location>
        <position position="74"/>
    </location>
</feature>
<dbReference type="InterPro" id="IPR029001">
    <property type="entry name" value="ITPase-like_fam"/>
</dbReference>
<feature type="site" description="Important for substrate specificity" evidence="4">
    <location>
        <position position="14"/>
    </location>
</feature>
<gene>
    <name evidence="5" type="ORF">Q9291_14035</name>
</gene>
<sequence>MQHKPIILASRSPRRVELLSQLGFNSEVIPADIDESVLPGEDPAVYVQRLAQAKAMAIAAQHAGRGLPILAADTTVALGMDVLGKPADAAEAMHMLKRLSGTTHAVHTAVAVVQSGAVRCLLNSTMVEMMAVPEAVLAEYVASGEPMDKAGAYGIQGRASAWIVRIAGSYSGVMGLPLYETAQLLHAW</sequence>
<dbReference type="EC" id="3.6.1.9" evidence="4"/>
<comment type="catalytic activity">
    <reaction evidence="4">
        <text>dTTP + H2O = dTMP + diphosphate + H(+)</text>
        <dbReference type="Rhea" id="RHEA:28534"/>
        <dbReference type="ChEBI" id="CHEBI:15377"/>
        <dbReference type="ChEBI" id="CHEBI:15378"/>
        <dbReference type="ChEBI" id="CHEBI:33019"/>
        <dbReference type="ChEBI" id="CHEBI:37568"/>
        <dbReference type="ChEBI" id="CHEBI:63528"/>
        <dbReference type="EC" id="3.6.1.9"/>
    </reaction>
</comment>
<organism evidence="5 6">
    <name type="scientific">Methylophilus aquaticus</name>
    <dbReference type="NCBI Taxonomy" id="1971610"/>
    <lineage>
        <taxon>Bacteria</taxon>
        <taxon>Pseudomonadati</taxon>
        <taxon>Pseudomonadota</taxon>
        <taxon>Betaproteobacteria</taxon>
        <taxon>Nitrosomonadales</taxon>
        <taxon>Methylophilaceae</taxon>
        <taxon>Methylophilus</taxon>
    </lineage>
</organism>
<keyword evidence="6" id="KW-1185">Reference proteome</keyword>
<comment type="similarity">
    <text evidence="4">Belongs to the Maf family. YhdE subfamily.</text>
</comment>
<dbReference type="HAMAP" id="MF_00528">
    <property type="entry name" value="Maf"/>
    <property type="match status" value="1"/>
</dbReference>
<evidence type="ECO:0000256" key="4">
    <source>
        <dbReference type="HAMAP-Rule" id="MF_00528"/>
    </source>
</evidence>
<comment type="caution">
    <text evidence="5">The sequence shown here is derived from an EMBL/GenBank/DDBJ whole genome shotgun (WGS) entry which is preliminary data.</text>
</comment>
<keyword evidence="2 4" id="KW-0378">Hydrolase</keyword>
<dbReference type="Pfam" id="PF02545">
    <property type="entry name" value="Maf"/>
    <property type="match status" value="1"/>
</dbReference>
<dbReference type="Gene3D" id="3.90.950.10">
    <property type="match status" value="1"/>
</dbReference>
<feature type="active site" description="Proton acceptor" evidence="4">
    <location>
        <position position="73"/>
    </location>
</feature>
<dbReference type="CDD" id="cd00555">
    <property type="entry name" value="Maf"/>
    <property type="match status" value="1"/>
</dbReference>
<reference evidence="6" key="1">
    <citation type="journal article" date="2019" name="Int. J. Syst. Evol. Microbiol.">
        <title>The Global Catalogue of Microorganisms (GCM) 10K type strain sequencing project: providing services to taxonomists for standard genome sequencing and annotation.</title>
        <authorList>
            <consortium name="The Broad Institute Genomics Platform"/>
            <consortium name="The Broad Institute Genome Sequencing Center for Infectious Disease"/>
            <person name="Wu L."/>
            <person name="Ma J."/>
        </authorList>
    </citation>
    <scope>NUCLEOTIDE SEQUENCE [LARGE SCALE GENOMIC DNA]</scope>
    <source>
        <strain evidence="6">VKM B-3159</strain>
    </source>
</reference>
<keyword evidence="4" id="KW-0963">Cytoplasm</keyword>
<proteinExistence type="inferred from homology"/>
<evidence type="ECO:0000313" key="5">
    <source>
        <dbReference type="EMBL" id="MDP8568964.1"/>
    </source>
</evidence>
<comment type="subcellular location">
    <subcellularLocation>
        <location evidence="4">Cytoplasm</location>
    </subcellularLocation>
</comment>
<protein>
    <recommendedName>
        <fullName evidence="4">dTTP/UTP pyrophosphatase</fullName>
        <shortName evidence="4">dTTPase/UTPase</shortName>
        <ecNumber evidence="4">3.6.1.9</ecNumber>
    </recommendedName>
    <alternativeName>
        <fullName evidence="4">Nucleoside triphosphate pyrophosphatase</fullName>
    </alternativeName>
    <alternativeName>
        <fullName evidence="4">Nucleotide pyrophosphatase</fullName>
        <shortName evidence="4">Nucleotide PPase</shortName>
    </alternativeName>
</protein>
<evidence type="ECO:0000313" key="6">
    <source>
        <dbReference type="Proteomes" id="UP001225906"/>
    </source>
</evidence>
<dbReference type="GO" id="GO:0016787">
    <property type="term" value="F:hydrolase activity"/>
    <property type="evidence" value="ECO:0007669"/>
    <property type="project" value="UniProtKB-KW"/>
</dbReference>
<evidence type="ECO:0000256" key="3">
    <source>
        <dbReference type="ARBA" id="ARBA00023080"/>
    </source>
</evidence>
<dbReference type="RefSeq" id="WP_306390763.1">
    <property type="nucleotide sequence ID" value="NZ_JAVCAP010000040.1"/>
</dbReference>
<comment type="catalytic activity">
    <reaction evidence="4">
        <text>UTP + H2O = UMP + diphosphate + H(+)</text>
        <dbReference type="Rhea" id="RHEA:29395"/>
        <dbReference type="ChEBI" id="CHEBI:15377"/>
        <dbReference type="ChEBI" id="CHEBI:15378"/>
        <dbReference type="ChEBI" id="CHEBI:33019"/>
        <dbReference type="ChEBI" id="CHEBI:46398"/>
        <dbReference type="ChEBI" id="CHEBI:57865"/>
        <dbReference type="EC" id="3.6.1.9"/>
    </reaction>
</comment>
<feature type="site" description="Important for substrate specificity" evidence="4">
    <location>
        <position position="156"/>
    </location>
</feature>
<comment type="cofactor">
    <cofactor evidence="1 4">
        <name>a divalent metal cation</name>
        <dbReference type="ChEBI" id="CHEBI:60240"/>
    </cofactor>
</comment>
<dbReference type="SUPFAM" id="SSF52972">
    <property type="entry name" value="ITPase-like"/>
    <property type="match status" value="1"/>
</dbReference>
<keyword evidence="3 4" id="KW-0546">Nucleotide metabolism</keyword>
<dbReference type="Proteomes" id="UP001225906">
    <property type="component" value="Unassembled WGS sequence"/>
</dbReference>
<name>A0ABT9JWW8_9PROT</name>